<evidence type="ECO:0000313" key="2">
    <source>
        <dbReference type="EMBL" id="TCZ56645.1"/>
    </source>
</evidence>
<gene>
    <name evidence="2" type="ORF">EXY23_19850</name>
</gene>
<dbReference type="RefSeq" id="WP_132293562.1">
    <property type="nucleotide sequence ID" value="NZ_SKBM01000022.1"/>
</dbReference>
<feature type="compositionally biased region" description="Low complexity" evidence="1">
    <location>
        <begin position="47"/>
        <end position="80"/>
    </location>
</feature>
<reference evidence="2 3" key="1">
    <citation type="submission" date="2019-03" db="EMBL/GenBank/DDBJ databases">
        <title>Paracraurococcus aquatilis NE82 genome sequence.</title>
        <authorList>
            <person name="Zhao Y."/>
            <person name="Du Z."/>
        </authorList>
    </citation>
    <scope>NUCLEOTIDE SEQUENCE [LARGE SCALE GENOMIC DNA]</scope>
    <source>
        <strain evidence="2 3">NE82</strain>
    </source>
</reference>
<dbReference type="EMBL" id="SKBM01000022">
    <property type="protein sequence ID" value="TCZ56645.1"/>
    <property type="molecule type" value="Genomic_DNA"/>
</dbReference>
<sequence>MEFDTALARLRDLAGSALALLPGRLVAPGLFLPLAQAVRRAAGRGNGAADGDAAPVARWQRPAFGSPGPISAPPSGCGRQ</sequence>
<accession>A0A4R4D974</accession>
<feature type="region of interest" description="Disordered" evidence="1">
    <location>
        <begin position="43"/>
        <end position="80"/>
    </location>
</feature>
<keyword evidence="3" id="KW-1185">Reference proteome</keyword>
<dbReference type="AlphaFoldDB" id="A0A4R4D974"/>
<name>A0A4R4D974_9PROT</name>
<organism evidence="2 3">
    <name type="scientific">Roseicella aquatilis</name>
    <dbReference type="NCBI Taxonomy" id="2527868"/>
    <lineage>
        <taxon>Bacteria</taxon>
        <taxon>Pseudomonadati</taxon>
        <taxon>Pseudomonadota</taxon>
        <taxon>Alphaproteobacteria</taxon>
        <taxon>Acetobacterales</taxon>
        <taxon>Roseomonadaceae</taxon>
        <taxon>Roseicella</taxon>
    </lineage>
</organism>
<proteinExistence type="predicted"/>
<dbReference type="Proteomes" id="UP000295023">
    <property type="component" value="Unassembled WGS sequence"/>
</dbReference>
<protein>
    <submittedName>
        <fullName evidence="2">Uncharacterized protein</fullName>
    </submittedName>
</protein>
<comment type="caution">
    <text evidence="2">The sequence shown here is derived from an EMBL/GenBank/DDBJ whole genome shotgun (WGS) entry which is preliminary data.</text>
</comment>
<evidence type="ECO:0000256" key="1">
    <source>
        <dbReference type="SAM" id="MobiDB-lite"/>
    </source>
</evidence>
<evidence type="ECO:0000313" key="3">
    <source>
        <dbReference type="Proteomes" id="UP000295023"/>
    </source>
</evidence>